<evidence type="ECO:0000259" key="2">
    <source>
        <dbReference type="Pfam" id="PF05065"/>
    </source>
</evidence>
<organism evidence="3 4">
    <name type="scientific">Lutibaculum baratangense AMV1</name>
    <dbReference type="NCBI Taxonomy" id="631454"/>
    <lineage>
        <taxon>Bacteria</taxon>
        <taxon>Pseudomonadati</taxon>
        <taxon>Pseudomonadota</taxon>
        <taxon>Alphaproteobacteria</taxon>
        <taxon>Hyphomicrobiales</taxon>
        <taxon>Tepidamorphaceae</taxon>
        <taxon>Lutibaculum</taxon>
    </lineage>
</organism>
<sequence>MGMTNGLAPEIKAAGGAGRGEIGEAFDDFLRAFEAFKETNDERLGQIETRMSADVVTVEKMERINRALDEHQRVVDGLVLKAKRPALQGEGRDVSQASLQHKAAFEAYVRRGADGELARLEAKAMSVASNPDGGYLVPEETEAEIGRLLSQASPIRAIADVRQMSASTYRKPFSTTGFQSGWVGETASRPQTTTPTLDELSFPAMELYAMPAATQTLLDDSAVDLDRWIAEEVQTAFAEQEGTAFVTGDGANKPTGFLSYDTAAEGSWAWGKIGHVATGAAGAFPASNPSDRLIDLIYALKSGYRQNAHFVMNRKTQGAIRKFKDGDGNYIWQPAATAGGTASLMGFPVTEAEDMPDIGADETAIAFGDFRRGYLIVDRLGVRILRDPYSAKPYVLFYATKRVAGGVQDFDAIKLMKFAAS</sequence>
<dbReference type="EMBL" id="AWXZ01000040">
    <property type="protein sequence ID" value="ESR22792.1"/>
    <property type="molecule type" value="Genomic_DNA"/>
</dbReference>
<dbReference type="PATRIC" id="fig|631454.5.peg.3881"/>
<evidence type="ECO:0000256" key="1">
    <source>
        <dbReference type="ARBA" id="ARBA00004328"/>
    </source>
</evidence>
<dbReference type="Pfam" id="PF05065">
    <property type="entry name" value="Phage_capsid"/>
    <property type="match status" value="1"/>
</dbReference>
<dbReference type="Gene3D" id="3.30.2320.10">
    <property type="entry name" value="hypothetical protein PF0899 domain"/>
    <property type="match status" value="1"/>
</dbReference>
<reference evidence="3 4" key="1">
    <citation type="journal article" date="2014" name="Genome Announc.">
        <title>Draft Genome Sequence of Lutibaculum baratangense Strain AMV1T, Isolated from a Mud Volcano in Andamans, India.</title>
        <authorList>
            <person name="Singh A."/>
            <person name="Sreenivas A."/>
            <person name="Sathyanarayana Reddy G."/>
            <person name="Pinnaka A.K."/>
            <person name="Shivaji S."/>
        </authorList>
    </citation>
    <scope>NUCLEOTIDE SEQUENCE [LARGE SCALE GENOMIC DNA]</scope>
    <source>
        <strain evidence="3 4">AMV1</strain>
    </source>
</reference>
<dbReference type="Proteomes" id="UP000017819">
    <property type="component" value="Unassembled WGS sequence"/>
</dbReference>
<dbReference type="SUPFAM" id="SSF56563">
    <property type="entry name" value="Major capsid protein gp5"/>
    <property type="match status" value="1"/>
</dbReference>
<dbReference type="AlphaFoldDB" id="V4QSN8"/>
<name>V4QSN8_9HYPH</name>
<proteinExistence type="predicted"/>
<comment type="subcellular location">
    <subcellularLocation>
        <location evidence="1">Virion</location>
    </subcellularLocation>
</comment>
<dbReference type="Gene3D" id="3.30.2400.10">
    <property type="entry name" value="Major capsid protein gp5"/>
    <property type="match status" value="1"/>
</dbReference>
<dbReference type="InterPro" id="IPR024455">
    <property type="entry name" value="Phage_capsid"/>
</dbReference>
<accession>V4QSN8</accession>
<protein>
    <submittedName>
        <fullName evidence="3">Phage major capsid protein</fullName>
    </submittedName>
</protein>
<dbReference type="eggNOG" id="COG4653">
    <property type="taxonomic scope" value="Bacteria"/>
</dbReference>
<dbReference type="InterPro" id="IPR054612">
    <property type="entry name" value="Phage_capsid-like_C"/>
</dbReference>
<gene>
    <name evidence="3" type="ORF">N177_3929</name>
</gene>
<dbReference type="NCBIfam" id="TIGR01554">
    <property type="entry name" value="major_cap_HK97"/>
    <property type="match status" value="1"/>
</dbReference>
<keyword evidence="4" id="KW-1185">Reference proteome</keyword>
<dbReference type="STRING" id="631454.N177_3929"/>
<evidence type="ECO:0000313" key="3">
    <source>
        <dbReference type="EMBL" id="ESR22792.1"/>
    </source>
</evidence>
<feature type="domain" description="Phage capsid-like C-terminal" evidence="2">
    <location>
        <begin position="133"/>
        <end position="418"/>
    </location>
</feature>
<comment type="caution">
    <text evidence="3">The sequence shown here is derived from an EMBL/GenBank/DDBJ whole genome shotgun (WGS) entry which is preliminary data.</text>
</comment>
<evidence type="ECO:0000313" key="4">
    <source>
        <dbReference type="Proteomes" id="UP000017819"/>
    </source>
</evidence>
<dbReference type="RefSeq" id="WP_023434038.1">
    <property type="nucleotide sequence ID" value="NZ_AWXZ01000040.1"/>
</dbReference>